<sequence>MEEYFYDTITNPRDFRAIGLHIYKNGNIERLPIENSIADFLFRFPFDYFKDYTDMYFSNEVKKQLKDNKVNNYNSLIHYLRKSF</sequence>
<keyword evidence="2" id="KW-1185">Reference proteome</keyword>
<evidence type="ECO:0000313" key="2">
    <source>
        <dbReference type="Proteomes" id="UP000238924"/>
    </source>
</evidence>
<protein>
    <submittedName>
        <fullName evidence="1">Uncharacterized protein</fullName>
    </submittedName>
</protein>
<gene>
    <name evidence="1" type="ORF">DJ52_02065</name>
</gene>
<evidence type="ECO:0000313" key="1">
    <source>
        <dbReference type="EMBL" id="PPS22914.1"/>
    </source>
</evidence>
<dbReference type="EMBL" id="JJMJ01000031">
    <property type="protein sequence ID" value="PPS22914.1"/>
    <property type="molecule type" value="Genomic_DNA"/>
</dbReference>
<comment type="caution">
    <text evidence="1">The sequence shown here is derived from an EMBL/GenBank/DDBJ whole genome shotgun (WGS) entry which is preliminary data.</text>
</comment>
<dbReference type="Proteomes" id="UP000238924">
    <property type="component" value="Unassembled WGS sequence"/>
</dbReference>
<dbReference type="RefSeq" id="WP_104617953.1">
    <property type="nucleotide sequence ID" value="NZ_JJMJ01000031.1"/>
</dbReference>
<accession>A0ABX5B7Z8</accession>
<proteinExistence type="predicted"/>
<reference evidence="1 2" key="1">
    <citation type="submission" date="2014-04" db="EMBL/GenBank/DDBJ databases">
        <title>Whole genome sequence of 'Brachyspira hampsonii' D13-03603F2.</title>
        <authorList>
            <person name="Patterson A.H."/>
            <person name="Chaban B."/>
            <person name="Fernando C."/>
            <person name="Harding J.C."/>
            <person name="Hill J.E."/>
        </authorList>
    </citation>
    <scope>NUCLEOTIDE SEQUENCE [LARGE SCALE GENOMIC DNA]</scope>
    <source>
        <strain evidence="1 2">D13-03603F2</strain>
    </source>
</reference>
<name>A0ABX5B7Z8_9SPIR</name>
<organism evidence="1 2">
    <name type="scientific">Brachyspira murdochii</name>
    <dbReference type="NCBI Taxonomy" id="84378"/>
    <lineage>
        <taxon>Bacteria</taxon>
        <taxon>Pseudomonadati</taxon>
        <taxon>Spirochaetota</taxon>
        <taxon>Spirochaetia</taxon>
        <taxon>Brachyspirales</taxon>
        <taxon>Brachyspiraceae</taxon>
        <taxon>Brachyspira</taxon>
    </lineage>
</organism>